<accession>A0ABU1MTS2</accession>
<keyword evidence="3" id="KW-1185">Reference proteome</keyword>
<comment type="caution">
    <text evidence="2">The sequence shown here is derived from an EMBL/GenBank/DDBJ whole genome shotgun (WGS) entry which is preliminary data.</text>
</comment>
<name>A0ABU1MTS2_9CAUL</name>
<evidence type="ECO:0000313" key="3">
    <source>
        <dbReference type="Proteomes" id="UP001262754"/>
    </source>
</evidence>
<feature type="domain" description="DUF4142" evidence="1">
    <location>
        <begin position="1"/>
        <end position="65"/>
    </location>
</feature>
<dbReference type="Gene3D" id="1.20.1260.10">
    <property type="match status" value="1"/>
</dbReference>
<dbReference type="InterPro" id="IPR012347">
    <property type="entry name" value="Ferritin-like"/>
</dbReference>
<reference evidence="2 3" key="1">
    <citation type="submission" date="2023-07" db="EMBL/GenBank/DDBJ databases">
        <title>Sorghum-associated microbial communities from plants grown in Nebraska, USA.</title>
        <authorList>
            <person name="Schachtman D."/>
        </authorList>
    </citation>
    <scope>NUCLEOTIDE SEQUENCE [LARGE SCALE GENOMIC DNA]</scope>
    <source>
        <strain evidence="2 3">DS2154</strain>
    </source>
</reference>
<evidence type="ECO:0000259" key="1">
    <source>
        <dbReference type="Pfam" id="PF13628"/>
    </source>
</evidence>
<dbReference type="InterPro" id="IPR025419">
    <property type="entry name" value="DUF4142"/>
</dbReference>
<protein>
    <submittedName>
        <fullName evidence="2">Outer membrane protein</fullName>
    </submittedName>
</protein>
<organism evidence="2 3">
    <name type="scientific">Caulobacter rhizosphaerae</name>
    <dbReference type="NCBI Taxonomy" id="2010972"/>
    <lineage>
        <taxon>Bacteria</taxon>
        <taxon>Pseudomonadati</taxon>
        <taxon>Pseudomonadota</taxon>
        <taxon>Alphaproteobacteria</taxon>
        <taxon>Caulobacterales</taxon>
        <taxon>Caulobacteraceae</taxon>
        <taxon>Caulobacter</taxon>
    </lineage>
</organism>
<evidence type="ECO:0000313" key="2">
    <source>
        <dbReference type="EMBL" id="MDR6529580.1"/>
    </source>
</evidence>
<dbReference type="EMBL" id="JAVDRL010000001">
    <property type="protein sequence ID" value="MDR6529580.1"/>
    <property type="molecule type" value="Genomic_DNA"/>
</dbReference>
<dbReference type="Pfam" id="PF13628">
    <property type="entry name" value="DUF4142"/>
    <property type="match status" value="1"/>
</dbReference>
<dbReference type="Proteomes" id="UP001262754">
    <property type="component" value="Unassembled WGS sequence"/>
</dbReference>
<sequence length="69" mass="7560">MLDNLQAASDDAFDEVFLTQQTAAHQEALTLHRGYAEKGENEVLRGMASGAAPPLEQHLQMAKHLRSLS</sequence>
<gene>
    <name evidence="2" type="ORF">J2800_000295</name>
</gene>
<proteinExistence type="predicted"/>